<accession>A0A022PRT0</accession>
<keyword evidence="4" id="KW-0762">Sugar transport</keyword>
<protein>
    <recommendedName>
        <fullName evidence="12">Bidirectional sugar transporter SWEET</fullName>
    </recommendedName>
</protein>
<evidence type="ECO:0008006" key="12">
    <source>
        <dbReference type="Google" id="ProtNLM"/>
    </source>
</evidence>
<evidence type="ECO:0000256" key="4">
    <source>
        <dbReference type="ARBA" id="ARBA00022597"/>
    </source>
</evidence>
<dbReference type="PANTHER" id="PTHR10791:SF44">
    <property type="entry name" value="BIDIRECTIONAL SUGAR TRANSPORTER SWEET1"/>
    <property type="match status" value="1"/>
</dbReference>
<keyword evidence="11" id="KW-1185">Reference proteome</keyword>
<feature type="transmembrane region" description="Helical" evidence="9">
    <location>
        <begin position="53"/>
        <end position="75"/>
    </location>
</feature>
<dbReference type="STRING" id="4155.A0A022PRT0"/>
<evidence type="ECO:0000256" key="6">
    <source>
        <dbReference type="ARBA" id="ARBA00022737"/>
    </source>
</evidence>
<evidence type="ECO:0000256" key="3">
    <source>
        <dbReference type="ARBA" id="ARBA00022448"/>
    </source>
</evidence>
<keyword evidence="5 9" id="KW-0812">Transmembrane</keyword>
<evidence type="ECO:0000313" key="11">
    <source>
        <dbReference type="Proteomes" id="UP000030748"/>
    </source>
</evidence>
<dbReference type="AlphaFoldDB" id="A0A022PRT0"/>
<evidence type="ECO:0000313" key="10">
    <source>
        <dbReference type="EMBL" id="EYU19047.1"/>
    </source>
</evidence>
<dbReference type="GO" id="GO:0008643">
    <property type="term" value="P:carbohydrate transport"/>
    <property type="evidence" value="ECO:0000318"/>
    <property type="project" value="GO_Central"/>
</dbReference>
<evidence type="ECO:0000256" key="7">
    <source>
        <dbReference type="ARBA" id="ARBA00022989"/>
    </source>
</evidence>
<organism evidence="10 11">
    <name type="scientific">Erythranthe guttata</name>
    <name type="common">Yellow monkey flower</name>
    <name type="synonym">Mimulus guttatus</name>
    <dbReference type="NCBI Taxonomy" id="4155"/>
    <lineage>
        <taxon>Eukaryota</taxon>
        <taxon>Viridiplantae</taxon>
        <taxon>Streptophyta</taxon>
        <taxon>Embryophyta</taxon>
        <taxon>Tracheophyta</taxon>
        <taxon>Spermatophyta</taxon>
        <taxon>Magnoliopsida</taxon>
        <taxon>eudicotyledons</taxon>
        <taxon>Gunneridae</taxon>
        <taxon>Pentapetalae</taxon>
        <taxon>asterids</taxon>
        <taxon>lamiids</taxon>
        <taxon>Lamiales</taxon>
        <taxon>Phrymaceae</taxon>
        <taxon>Erythranthe</taxon>
    </lineage>
</organism>
<gene>
    <name evidence="10" type="ORF">MIMGU_mgv1a0226411mg</name>
</gene>
<dbReference type="Gene3D" id="1.20.1280.290">
    <property type="match status" value="1"/>
</dbReference>
<dbReference type="Proteomes" id="UP000030748">
    <property type="component" value="Unassembled WGS sequence"/>
</dbReference>
<proteinExistence type="inferred from homology"/>
<dbReference type="InterPro" id="IPR047664">
    <property type="entry name" value="SWEET"/>
</dbReference>
<dbReference type="PANTHER" id="PTHR10791">
    <property type="entry name" value="RAG1-ACTIVATING PROTEIN 1"/>
    <property type="match status" value="1"/>
</dbReference>
<name>A0A022PRT0_ERYGU</name>
<keyword evidence="8 9" id="KW-0472">Membrane</keyword>
<keyword evidence="3" id="KW-0813">Transport</keyword>
<feature type="non-terminal residue" evidence="10">
    <location>
        <position position="1"/>
    </location>
</feature>
<keyword evidence="6" id="KW-0677">Repeat</keyword>
<sequence length="118" mass="13252">FGQHITLLVSLCFLHGKDRKLFCGLIASLFFGIMYAAPLPSMWNAFTTCSVDFVPLHLLLLVLLTSLFWLISGILGNDLFIMVPNGIGCTLGIIQLITYDVRKIQYDQRLVLLKSVFD</sequence>
<dbReference type="eggNOG" id="KOG1623">
    <property type="taxonomic scope" value="Eukaryota"/>
</dbReference>
<evidence type="ECO:0000256" key="2">
    <source>
        <dbReference type="ARBA" id="ARBA00007809"/>
    </source>
</evidence>
<evidence type="ECO:0000256" key="9">
    <source>
        <dbReference type="SAM" id="Phobius"/>
    </source>
</evidence>
<reference evidence="10 11" key="1">
    <citation type="journal article" date="2013" name="Proc. Natl. Acad. Sci. U.S.A.">
        <title>Fine-scale variation in meiotic recombination in Mimulus inferred from population shotgun sequencing.</title>
        <authorList>
            <person name="Hellsten U."/>
            <person name="Wright K.M."/>
            <person name="Jenkins J."/>
            <person name="Shu S."/>
            <person name="Yuan Y."/>
            <person name="Wessler S.R."/>
            <person name="Schmutz J."/>
            <person name="Willis J.H."/>
            <person name="Rokhsar D.S."/>
        </authorList>
    </citation>
    <scope>NUCLEOTIDE SEQUENCE [LARGE SCALE GENOMIC DNA]</scope>
    <source>
        <strain evidence="11">cv. DUN x IM62</strain>
    </source>
</reference>
<dbReference type="GO" id="GO:0016020">
    <property type="term" value="C:membrane"/>
    <property type="evidence" value="ECO:0000318"/>
    <property type="project" value="GO_Central"/>
</dbReference>
<evidence type="ECO:0000256" key="8">
    <source>
        <dbReference type="ARBA" id="ARBA00023136"/>
    </source>
</evidence>
<comment type="similarity">
    <text evidence="2">Belongs to the SWEET sugar transporter family.</text>
</comment>
<evidence type="ECO:0000256" key="1">
    <source>
        <dbReference type="ARBA" id="ARBA00004127"/>
    </source>
</evidence>
<comment type="subcellular location">
    <subcellularLocation>
        <location evidence="1">Endomembrane system</location>
        <topology evidence="1">Multi-pass membrane protein</topology>
    </subcellularLocation>
</comment>
<dbReference type="Pfam" id="PF03083">
    <property type="entry name" value="MtN3_slv"/>
    <property type="match status" value="1"/>
</dbReference>
<evidence type="ECO:0000256" key="5">
    <source>
        <dbReference type="ARBA" id="ARBA00022692"/>
    </source>
</evidence>
<feature type="transmembrane region" description="Helical" evidence="9">
    <location>
        <begin position="21"/>
        <end position="41"/>
    </location>
</feature>
<keyword evidence="7 9" id="KW-1133">Transmembrane helix</keyword>
<dbReference type="InterPro" id="IPR004316">
    <property type="entry name" value="SWEET_rpt"/>
</dbReference>
<dbReference type="EMBL" id="KI632310">
    <property type="protein sequence ID" value="EYU19047.1"/>
    <property type="molecule type" value="Genomic_DNA"/>
</dbReference>
<dbReference type="GO" id="GO:0051119">
    <property type="term" value="F:sugar transmembrane transporter activity"/>
    <property type="evidence" value="ECO:0000318"/>
    <property type="project" value="GO_Central"/>
</dbReference>
<dbReference type="GO" id="GO:0012505">
    <property type="term" value="C:endomembrane system"/>
    <property type="evidence" value="ECO:0007669"/>
    <property type="project" value="UniProtKB-SubCell"/>
</dbReference>